<evidence type="ECO:0000313" key="2">
    <source>
        <dbReference type="EMBL" id="KAK6764848.1"/>
    </source>
</evidence>
<proteinExistence type="predicted"/>
<name>A0ABR1EQG8_NECAM</name>
<evidence type="ECO:0000256" key="1">
    <source>
        <dbReference type="SAM" id="MobiDB-lite"/>
    </source>
</evidence>
<organism evidence="2 3">
    <name type="scientific">Necator americanus</name>
    <name type="common">Human hookworm</name>
    <dbReference type="NCBI Taxonomy" id="51031"/>
    <lineage>
        <taxon>Eukaryota</taxon>
        <taxon>Metazoa</taxon>
        <taxon>Ecdysozoa</taxon>
        <taxon>Nematoda</taxon>
        <taxon>Chromadorea</taxon>
        <taxon>Rhabditida</taxon>
        <taxon>Rhabditina</taxon>
        <taxon>Rhabditomorpha</taxon>
        <taxon>Strongyloidea</taxon>
        <taxon>Ancylostomatidae</taxon>
        <taxon>Bunostominae</taxon>
        <taxon>Necator</taxon>
    </lineage>
</organism>
<accession>A0ABR1EQG8</accession>
<sequence length="96" mass="11021">MFKISRSSGEATADHQVGSMLSEIGARWRLRGKSPNQRHRQSAKANNATNQRYRQPATTTPTINNHTLDHFIMPPSHPPRKRRKPTELQRQSITDH</sequence>
<feature type="compositionally biased region" description="Polar residues" evidence="1">
    <location>
        <begin position="43"/>
        <end position="66"/>
    </location>
</feature>
<dbReference type="Proteomes" id="UP001303046">
    <property type="component" value="Unassembled WGS sequence"/>
</dbReference>
<keyword evidence="3" id="KW-1185">Reference proteome</keyword>
<feature type="region of interest" description="Disordered" evidence="1">
    <location>
        <begin position="24"/>
        <end position="96"/>
    </location>
</feature>
<comment type="caution">
    <text evidence="2">The sequence shown here is derived from an EMBL/GenBank/DDBJ whole genome shotgun (WGS) entry which is preliminary data.</text>
</comment>
<dbReference type="EMBL" id="JAVFWL010000006">
    <property type="protein sequence ID" value="KAK6764848.1"/>
    <property type="molecule type" value="Genomic_DNA"/>
</dbReference>
<evidence type="ECO:0000313" key="3">
    <source>
        <dbReference type="Proteomes" id="UP001303046"/>
    </source>
</evidence>
<gene>
    <name evidence="2" type="primary">Necator_chrX.g25134</name>
    <name evidence="2" type="ORF">RB195_024968</name>
</gene>
<feature type="compositionally biased region" description="Basic residues" evidence="1">
    <location>
        <begin position="28"/>
        <end position="42"/>
    </location>
</feature>
<reference evidence="2 3" key="1">
    <citation type="submission" date="2023-08" db="EMBL/GenBank/DDBJ databases">
        <title>A Necator americanus chromosomal reference genome.</title>
        <authorList>
            <person name="Ilik V."/>
            <person name="Petrzelkova K.J."/>
            <person name="Pardy F."/>
            <person name="Fuh T."/>
            <person name="Niatou-Singa F.S."/>
            <person name="Gouil Q."/>
            <person name="Baker L."/>
            <person name="Ritchie M.E."/>
            <person name="Jex A.R."/>
            <person name="Gazzola D."/>
            <person name="Li H."/>
            <person name="Toshio Fujiwara R."/>
            <person name="Zhan B."/>
            <person name="Aroian R.V."/>
            <person name="Pafco B."/>
            <person name="Schwarz E.M."/>
        </authorList>
    </citation>
    <scope>NUCLEOTIDE SEQUENCE [LARGE SCALE GENOMIC DNA]</scope>
    <source>
        <strain evidence="2 3">Aroian</strain>
        <tissue evidence="2">Whole animal</tissue>
    </source>
</reference>
<protein>
    <submittedName>
        <fullName evidence="2">Uncharacterized protein</fullName>
    </submittedName>
</protein>